<dbReference type="InterPro" id="IPR027974">
    <property type="entry name" value="DUF4470"/>
</dbReference>
<evidence type="ECO:0000256" key="1">
    <source>
        <dbReference type="ARBA" id="ARBA00022723"/>
    </source>
</evidence>
<reference evidence="6" key="1">
    <citation type="journal article" date="2020" name="Stud. Mycol.">
        <title>101 Dothideomycetes genomes: a test case for predicting lifestyles and emergence of pathogens.</title>
        <authorList>
            <person name="Haridas S."/>
            <person name="Albert R."/>
            <person name="Binder M."/>
            <person name="Bloem J."/>
            <person name="Labutti K."/>
            <person name="Salamov A."/>
            <person name="Andreopoulos B."/>
            <person name="Baker S."/>
            <person name="Barry K."/>
            <person name="Bills G."/>
            <person name="Bluhm B."/>
            <person name="Cannon C."/>
            <person name="Castanera R."/>
            <person name="Culley D."/>
            <person name="Daum C."/>
            <person name="Ezra D."/>
            <person name="Gonzalez J."/>
            <person name="Henrissat B."/>
            <person name="Kuo A."/>
            <person name="Liang C."/>
            <person name="Lipzen A."/>
            <person name="Lutzoni F."/>
            <person name="Magnuson J."/>
            <person name="Mondo S."/>
            <person name="Nolan M."/>
            <person name="Ohm R."/>
            <person name="Pangilinan J."/>
            <person name="Park H.-J."/>
            <person name="Ramirez L."/>
            <person name="Alfaro M."/>
            <person name="Sun H."/>
            <person name="Tritt A."/>
            <person name="Yoshinaga Y."/>
            <person name="Zwiers L.-H."/>
            <person name="Turgeon B."/>
            <person name="Goodwin S."/>
            <person name="Spatafora J."/>
            <person name="Crous P."/>
            <person name="Grigoriev I."/>
        </authorList>
    </citation>
    <scope>NUCLEOTIDE SEQUENCE</scope>
    <source>
        <strain evidence="6">CBS 675.92</strain>
    </source>
</reference>
<keyword evidence="2 4" id="KW-0863">Zinc-finger</keyword>
<protein>
    <recommendedName>
        <fullName evidence="5">MYND-type domain-containing protein</fullName>
    </recommendedName>
</protein>
<accession>A0A6A5TYZ7</accession>
<dbReference type="AlphaFoldDB" id="A0A6A5TYZ7"/>
<gene>
    <name evidence="6" type="ORF">CC80DRAFT_517730</name>
</gene>
<keyword evidence="1" id="KW-0479">Metal-binding</keyword>
<dbReference type="GO" id="GO:0008270">
    <property type="term" value="F:zinc ion binding"/>
    <property type="evidence" value="ECO:0007669"/>
    <property type="project" value="UniProtKB-KW"/>
</dbReference>
<evidence type="ECO:0000256" key="2">
    <source>
        <dbReference type="ARBA" id="ARBA00022771"/>
    </source>
</evidence>
<feature type="domain" description="MYND-type" evidence="5">
    <location>
        <begin position="12"/>
        <end position="62"/>
    </location>
</feature>
<keyword evidence="7" id="KW-1185">Reference proteome</keyword>
<dbReference type="Proteomes" id="UP000800035">
    <property type="component" value="Unassembled WGS sequence"/>
</dbReference>
<organism evidence="6 7">
    <name type="scientific">Byssothecium circinans</name>
    <dbReference type="NCBI Taxonomy" id="147558"/>
    <lineage>
        <taxon>Eukaryota</taxon>
        <taxon>Fungi</taxon>
        <taxon>Dikarya</taxon>
        <taxon>Ascomycota</taxon>
        <taxon>Pezizomycotina</taxon>
        <taxon>Dothideomycetes</taxon>
        <taxon>Pleosporomycetidae</taxon>
        <taxon>Pleosporales</taxon>
        <taxon>Massarineae</taxon>
        <taxon>Massarinaceae</taxon>
        <taxon>Byssothecium</taxon>
    </lineage>
</organism>
<dbReference type="Pfam" id="PF14737">
    <property type="entry name" value="DUF4470"/>
    <property type="match status" value="1"/>
</dbReference>
<dbReference type="SUPFAM" id="SSF144232">
    <property type="entry name" value="HIT/MYND zinc finger-like"/>
    <property type="match status" value="1"/>
</dbReference>
<dbReference type="PROSITE" id="PS50865">
    <property type="entry name" value="ZF_MYND_2"/>
    <property type="match status" value="1"/>
</dbReference>
<evidence type="ECO:0000313" key="6">
    <source>
        <dbReference type="EMBL" id="KAF1954167.1"/>
    </source>
</evidence>
<evidence type="ECO:0000259" key="5">
    <source>
        <dbReference type="PROSITE" id="PS50865"/>
    </source>
</evidence>
<dbReference type="OrthoDB" id="5282002at2759"/>
<proteinExistence type="predicted"/>
<dbReference type="InterPro" id="IPR002893">
    <property type="entry name" value="Znf_MYND"/>
</dbReference>
<dbReference type="Gene3D" id="6.10.140.2220">
    <property type="match status" value="1"/>
</dbReference>
<dbReference type="Pfam" id="PF01753">
    <property type="entry name" value="zf-MYND"/>
    <property type="match status" value="1"/>
</dbReference>
<dbReference type="EMBL" id="ML977000">
    <property type="protein sequence ID" value="KAF1954167.1"/>
    <property type="molecule type" value="Genomic_DNA"/>
</dbReference>
<sequence>MTSTPLSSYYDPALCANTSLKVGSQKAPCQSVPKQWCSKCKLVRYCSKDCQRADWAHHKKRCNSDLMEPIYTPSWYSKTPRLKSFGDEHYYWGNVPAFDVLNPKSNEGFRDMQCEYNLLFAASGDLRNVIKTIVGFPSSGYEGQRMVVLNDRSPYIVVRNILLLIVASALSPKDAVPTMIRIWYSAFVPASVAEMLQHSVLPLIEEVCEKIIDQDSSALYSTVLNFHETSTELRVSFLIVPEALTVEVARRIRDTAMKAPQYVDYVDRKLYELHPAMWVGMMQFRDDGILLPFGSSREEFDTLNPTLFQAGKESSSTTTLFQDESRVFMWPIKNESDPGEGWAREDYVHQSNNDVYGALFFYLREQFAQFCKRLKSGRFSFQAVKVDAQHLAPFLTELNGSEVKFDRIEIWLGPEATISAMAPLLQPKASNPHATLILLFIDLISRQLCDQIAFGEEDLEFDKRDKQFSIVRQHAVEKFSKEVTHVHLNPELVHKHIQRLKFCDFDGFFDKYVKERDLRKVAERNGLNMKDTHTLVEPWPYRITEESTKEEFERRCATELTGSERYLEFGRSL</sequence>
<evidence type="ECO:0000313" key="7">
    <source>
        <dbReference type="Proteomes" id="UP000800035"/>
    </source>
</evidence>
<evidence type="ECO:0000256" key="3">
    <source>
        <dbReference type="ARBA" id="ARBA00022833"/>
    </source>
</evidence>
<name>A0A6A5TYZ7_9PLEO</name>
<keyword evidence="3" id="KW-0862">Zinc</keyword>
<evidence type="ECO:0000256" key="4">
    <source>
        <dbReference type="PROSITE-ProRule" id="PRU00134"/>
    </source>
</evidence>